<evidence type="ECO:0000256" key="9">
    <source>
        <dbReference type="ARBA" id="ARBA00023014"/>
    </source>
</evidence>
<gene>
    <name evidence="12" type="ORF">SBU_000297</name>
</gene>
<dbReference type="SUPFAM" id="SSF51905">
    <property type="entry name" value="FAD/NAD(P)-binding domain"/>
    <property type="match status" value="2"/>
</dbReference>
<evidence type="ECO:0000256" key="6">
    <source>
        <dbReference type="ARBA" id="ARBA00022827"/>
    </source>
</evidence>
<feature type="domain" description="4Fe-4S ferredoxin-type" evidence="11">
    <location>
        <begin position="794"/>
        <end position="823"/>
    </location>
</feature>
<comment type="pathway">
    <text evidence="10">Cofactor metabolism; coenzyme M-coenzyme B heterodisulfide reduction; coenzyme B and coenzyme M from coenzyme M-coenzyme B heterodisulfide: step 1/1.</text>
</comment>
<comment type="cofactor">
    <cofactor evidence="10">
        <name>[4Fe-4S] cluster</name>
        <dbReference type="ChEBI" id="CHEBI:49883"/>
    </cofactor>
</comment>
<comment type="caution">
    <text evidence="12">The sequence shown here is derived from an EMBL/GenBank/DDBJ whole genome shotgun (WGS) entry which is preliminary data.</text>
</comment>
<evidence type="ECO:0000256" key="5">
    <source>
        <dbReference type="ARBA" id="ARBA00022723"/>
    </source>
</evidence>
<dbReference type="InterPro" id="IPR036188">
    <property type="entry name" value="FAD/NAD-bd_sf"/>
</dbReference>
<dbReference type="PANTHER" id="PTHR43498">
    <property type="entry name" value="FERREDOXIN:COB-COM HETERODISULFIDE REDUCTASE SUBUNIT A"/>
    <property type="match status" value="1"/>
</dbReference>
<evidence type="ECO:0000256" key="3">
    <source>
        <dbReference type="ARBA" id="ARBA00022485"/>
    </source>
</evidence>
<dbReference type="Pfam" id="PF12838">
    <property type="entry name" value="Fer4_7"/>
    <property type="match status" value="1"/>
</dbReference>
<dbReference type="Gene3D" id="3.30.70.20">
    <property type="match status" value="1"/>
</dbReference>
<evidence type="ECO:0000256" key="1">
    <source>
        <dbReference type="ARBA" id="ARBA00001974"/>
    </source>
</evidence>
<evidence type="ECO:0000256" key="8">
    <source>
        <dbReference type="ARBA" id="ARBA00023004"/>
    </source>
</evidence>
<dbReference type="PRINTS" id="PR00469">
    <property type="entry name" value="PNDRDTASEII"/>
</dbReference>
<dbReference type="InterPro" id="IPR039650">
    <property type="entry name" value="HdrA-like"/>
</dbReference>
<proteinExistence type="inferred from homology"/>
<dbReference type="Gene3D" id="3.50.50.60">
    <property type="entry name" value="FAD/NAD(P)-binding domain"/>
    <property type="match status" value="3"/>
</dbReference>
<comment type="similarity">
    <text evidence="2 10">Belongs to the HdrA family.</text>
</comment>
<evidence type="ECO:0000256" key="7">
    <source>
        <dbReference type="ARBA" id="ARBA00023002"/>
    </source>
</evidence>
<keyword evidence="8 10" id="KW-0408">Iron</keyword>
<protein>
    <recommendedName>
        <fullName evidence="10">CoB--CoM heterodisulfide reductase iron-sulfur subunit A</fullName>
        <ecNumber evidence="10">1.8.-.-</ecNumber>
    </recommendedName>
</protein>
<keyword evidence="6 10" id="KW-0274">FAD</keyword>
<comment type="subunit">
    <text evidence="10">The ferredoxin:CoB-CoM heterodisulfide reductase is composed of three subunits; HdrA, HdrB and HdrC.</text>
</comment>
<dbReference type="PROSITE" id="PS00198">
    <property type="entry name" value="4FE4S_FER_1"/>
    <property type="match status" value="2"/>
</dbReference>
<keyword evidence="7 10" id="KW-0560">Oxidoreductase</keyword>
<dbReference type="Gene3D" id="3.40.50.720">
    <property type="entry name" value="NAD(P)-binding Rossmann-like Domain"/>
    <property type="match status" value="1"/>
</dbReference>
<comment type="cofactor">
    <cofactor evidence="1 10">
        <name>FAD</name>
        <dbReference type="ChEBI" id="CHEBI:57692"/>
    </cofactor>
</comment>
<dbReference type="STRING" id="1839936.SBU_000297"/>
<dbReference type="PANTHER" id="PTHR43498:SF1">
    <property type="entry name" value="COB--COM HETERODISULFIDE REDUCTASE IRON-SULFUR SUBUNIT A"/>
    <property type="match status" value="1"/>
</dbReference>
<dbReference type="InterPro" id="IPR017900">
    <property type="entry name" value="4Fe4S_Fe_S_CS"/>
</dbReference>
<dbReference type="Proteomes" id="UP000185779">
    <property type="component" value="Unassembled WGS sequence"/>
</dbReference>
<keyword evidence="9 10" id="KW-0411">Iron-sulfur</keyword>
<dbReference type="EC" id="1.8.-.-" evidence="10"/>
<feature type="domain" description="4Fe-4S ferredoxin-type" evidence="11">
    <location>
        <begin position="839"/>
        <end position="868"/>
    </location>
</feature>
<dbReference type="GO" id="GO:0016491">
    <property type="term" value="F:oxidoreductase activity"/>
    <property type="evidence" value="ECO:0007669"/>
    <property type="project" value="UniProtKB-UniRule"/>
</dbReference>
<dbReference type="AlphaFoldDB" id="A0A1F2P741"/>
<evidence type="ECO:0000259" key="11">
    <source>
        <dbReference type="PROSITE" id="PS51379"/>
    </source>
</evidence>
<keyword evidence="4 10" id="KW-0285">Flavoprotein</keyword>
<dbReference type="InterPro" id="IPR017896">
    <property type="entry name" value="4Fe4S_Fe-S-bd"/>
</dbReference>
<comment type="function">
    <text evidence="10">Part of a complex that catalyzes the reversible reduction of CoM-S-S-CoB to the thiol-coenzymes H-S-CoM (coenzyme M) and H-S-CoB (coenzyme B).</text>
</comment>
<keyword evidence="3 10" id="KW-0004">4Fe-4S</keyword>
<keyword evidence="5 10" id="KW-0479">Metal-binding</keyword>
<dbReference type="SUPFAM" id="SSF54862">
    <property type="entry name" value="4Fe-4S ferredoxins"/>
    <property type="match status" value="1"/>
</dbReference>
<evidence type="ECO:0000256" key="2">
    <source>
        <dbReference type="ARBA" id="ARBA00006561"/>
    </source>
</evidence>
<dbReference type="InterPro" id="IPR023753">
    <property type="entry name" value="FAD/NAD-binding_dom"/>
</dbReference>
<dbReference type="GO" id="GO:0051539">
    <property type="term" value="F:4 iron, 4 sulfur cluster binding"/>
    <property type="evidence" value="ECO:0007669"/>
    <property type="project" value="UniProtKB-UniRule"/>
</dbReference>
<evidence type="ECO:0000313" key="13">
    <source>
        <dbReference type="Proteomes" id="UP000185779"/>
    </source>
</evidence>
<evidence type="ECO:0000256" key="10">
    <source>
        <dbReference type="RuleBase" id="RU366072"/>
    </source>
</evidence>
<reference evidence="12" key="1">
    <citation type="submission" date="2016-05" db="EMBL/GenBank/DDBJ databases">
        <title>Microbial consortia oxidize butane by reversing methanogenesis.</title>
        <authorList>
            <person name="Laso-Perez R."/>
            <person name="Richter M."/>
            <person name="Wegener G."/>
            <person name="Musat F."/>
        </authorList>
    </citation>
    <scope>NUCLEOTIDE SEQUENCE [LARGE SCALE GENOMIC DNA]</scope>
    <source>
        <strain evidence="12">BOX1</strain>
    </source>
</reference>
<dbReference type="PRINTS" id="PR00368">
    <property type="entry name" value="FADPNR"/>
</dbReference>
<evidence type="ECO:0000313" key="12">
    <source>
        <dbReference type="EMBL" id="OFV67004.1"/>
    </source>
</evidence>
<sequence>MTVCVIGGGISGIMAALALSRRGTETVLIESGETLGGHMAEIADCISGLEPKLIEVEADPLIEVITGVTVEKIDGSRGNFTLTLSGGRTINASSIILATGYTPFDPSVWSRYHLEHPNVYTSLEFERVISLSSPTGGRLPDGIRRIGFIQCIGSRDPRANPLCSSVCCMYTANEIKTLKARNPDVEVYVFFMDIRVAGRDERTIDKLKREGVTYIRSRVPEVITDDGKLTVRYEDTGAGELKSLDLDAVVLAIGLLPSGSTRKLAELAGLELTEEGYIKVSDGVRTSVDGIYACGCVAAPVRISDAVVQAEAAASLASEDGSPPPEMPELIEPEGEPAIGLIIFTDNGTLGSYIDLEKVREAALAIDGVIQVKEVPSLSGLEAEIASLVKDGSNRIVVAGLSHRKHEEMVRDVVERAGLNRYLVEIANIREHAAWVHPPDEATRKSIDLIRMAIAKVREVSPLKVELLPVTRRALVIGGGVAGMRASLEIASHGIGVYLIEREEKLGGMLGESNEIVADLIKQVESNELIQVMTGAEIDRIEGYIGNFSCTIRDEKLEAGAIVIATGAKRFEPAGLYSYGDDPKVITQAELTRRLETGIDAGTVAMIQCVGSRDGERGCSRVCCIEAVSNALAIKEKNPDTEVFILHKDIRTYGIYEKLYRDARSKGVIFLRFDEDKPPKYENGIVTVFDTLLGDEIQIRPDLLVLSTGLDVADRMQKINELLGTDLPTDKFYAEVKGESHLRLNPVDFEIDGTFIAGAIKLPKMVDEVIAEGIAAGGRVCSLLQQEAIPREGAVALVDEEICSGCGICVQICPFGAIELVQSLVEERVTYGWPITEIKEVAHVTKLCRGCGTCASLCPSSAIRHQFFEDVGILSQLELI</sequence>
<dbReference type="Pfam" id="PF07992">
    <property type="entry name" value="Pyr_redox_2"/>
    <property type="match status" value="3"/>
</dbReference>
<evidence type="ECO:0000256" key="4">
    <source>
        <dbReference type="ARBA" id="ARBA00022630"/>
    </source>
</evidence>
<dbReference type="GO" id="GO:0046872">
    <property type="term" value="F:metal ion binding"/>
    <property type="evidence" value="ECO:0007669"/>
    <property type="project" value="UniProtKB-KW"/>
</dbReference>
<dbReference type="PROSITE" id="PS51379">
    <property type="entry name" value="4FE4S_FER_2"/>
    <property type="match status" value="2"/>
</dbReference>
<accession>A0A1F2P741</accession>
<dbReference type="PATRIC" id="fig|1839936.3.peg.300"/>
<keyword evidence="13" id="KW-1185">Reference proteome</keyword>
<name>A0A1F2P741_9EURY</name>
<organism evidence="12 13">
    <name type="scientific">Candidatus Syntropharchaeum butanivorans</name>
    <dbReference type="NCBI Taxonomy" id="1839936"/>
    <lineage>
        <taxon>Archaea</taxon>
        <taxon>Methanobacteriati</taxon>
        <taxon>Methanobacteriota</taxon>
        <taxon>Stenosarchaea group</taxon>
        <taxon>Methanomicrobia</taxon>
        <taxon>Methanosarcinales</taxon>
        <taxon>ANME-2 cluster</taxon>
        <taxon>Candidatus Syntropharchaeum</taxon>
    </lineage>
</organism>
<dbReference type="EMBL" id="LYOR01000001">
    <property type="protein sequence ID" value="OFV67004.1"/>
    <property type="molecule type" value="Genomic_DNA"/>
</dbReference>